<dbReference type="PANTHER" id="PTHR43523">
    <property type="entry name" value="GLUCOSE-1-PHOSPHATE ADENYLYLTRANSFERASE-RELATED"/>
    <property type="match status" value="1"/>
</dbReference>
<evidence type="ECO:0000313" key="13">
    <source>
        <dbReference type="Proteomes" id="UP000295573"/>
    </source>
</evidence>
<comment type="similarity">
    <text evidence="1 9">Belongs to the bacterial/plant glucose-1-phosphate adenylyltransferase family.</text>
</comment>
<keyword evidence="2 9" id="KW-0321">Glycogen metabolism</keyword>
<dbReference type="Gene3D" id="3.90.550.10">
    <property type="entry name" value="Spore Coat Polysaccharide Biosynthesis Protein SpsA, Chain A"/>
    <property type="match status" value="1"/>
</dbReference>
<dbReference type="GO" id="GO:0005524">
    <property type="term" value="F:ATP binding"/>
    <property type="evidence" value="ECO:0007669"/>
    <property type="project" value="UniProtKB-KW"/>
</dbReference>
<evidence type="ECO:0000256" key="6">
    <source>
        <dbReference type="ARBA" id="ARBA00022840"/>
    </source>
</evidence>
<accession>A0A4R2ILI8</accession>
<feature type="domain" description="Glucose-1-phosphate adenylyltransferase/Bifunctional protein GlmU-like C-terminal hexapeptide" evidence="11">
    <location>
        <begin position="304"/>
        <end position="399"/>
    </location>
</feature>
<reference evidence="12 13" key="1">
    <citation type="journal article" date="2015" name="Stand. Genomic Sci.">
        <title>Genomic Encyclopedia of Bacterial and Archaeal Type Strains, Phase III: the genomes of soil and plant-associated and newly described type strains.</title>
        <authorList>
            <person name="Whitman W.B."/>
            <person name="Woyke T."/>
            <person name="Klenk H.P."/>
            <person name="Zhou Y."/>
            <person name="Lilburn T.G."/>
            <person name="Beck B.J."/>
            <person name="De Vos P."/>
            <person name="Vandamme P."/>
            <person name="Eisen J.A."/>
            <person name="Garrity G."/>
            <person name="Hugenholtz P."/>
            <person name="Kyrpides N.C."/>
        </authorList>
    </citation>
    <scope>NUCLEOTIDE SEQUENCE [LARGE SCALE GENOMIC DNA]</scope>
    <source>
        <strain evidence="12 13">VKM Ac-2541</strain>
    </source>
</reference>
<dbReference type="PROSITE" id="PS00810">
    <property type="entry name" value="ADP_GLC_PYROPHOSPH_3"/>
    <property type="match status" value="1"/>
</dbReference>
<dbReference type="NCBIfam" id="NF002023">
    <property type="entry name" value="PRK00844.1"/>
    <property type="match status" value="1"/>
</dbReference>
<comment type="catalytic activity">
    <reaction evidence="9">
        <text>alpha-D-glucose 1-phosphate + ATP + H(+) = ADP-alpha-D-glucose + diphosphate</text>
        <dbReference type="Rhea" id="RHEA:12120"/>
        <dbReference type="ChEBI" id="CHEBI:15378"/>
        <dbReference type="ChEBI" id="CHEBI:30616"/>
        <dbReference type="ChEBI" id="CHEBI:33019"/>
        <dbReference type="ChEBI" id="CHEBI:57498"/>
        <dbReference type="ChEBI" id="CHEBI:58601"/>
        <dbReference type="EC" id="2.7.7.27"/>
    </reaction>
</comment>
<keyword evidence="3 9" id="KW-0808">Transferase</keyword>
<evidence type="ECO:0000256" key="5">
    <source>
        <dbReference type="ARBA" id="ARBA00022741"/>
    </source>
</evidence>
<dbReference type="Proteomes" id="UP000295573">
    <property type="component" value="Unassembled WGS sequence"/>
</dbReference>
<feature type="binding site" evidence="9">
    <location>
        <begin position="180"/>
        <end position="181"/>
    </location>
    <ligand>
        <name>alpha-D-glucose 1-phosphate</name>
        <dbReference type="ChEBI" id="CHEBI:58601"/>
    </ligand>
</feature>
<proteinExistence type="inferred from homology"/>
<sequence>MAKAPRVLGIVLAGGEGKRLMPLTADRAKPAVPFGGSYRLIDFVLSNLVNAGYRNLFVLTQYKSHSLDRHVTITWRMSTLLGNFVSCVPAQQRLGPQWYQGSADAIYQSMNLIDDFKPDIIVVFGADHVYRMDASQMVAAHIERGNGVTVAGIRVPRVEATEFGVIKTAANGHTIEEFLEKPADPPGLPDSPDETFASMGNYVFSADVLVDALRKDAANPASRHDMGGDIVPMLVAEGKAGVYDFKENDVPGALDRDRSYWRDVGSLDSYHEAHMDLVSIQPVFNLYNNDWPIFTSHPQLPGAKFTDNATVGESIVCQGSIVSGACVDHSVIGSNVIVSSGATIERSVIMDNCKIGANVVLKNVILDKNVVVPDGVEIGVDPDLDRERGFTVSKGGVTVLGKGHLIEPGRGETAGEATKVAESAEVADAGAAGAGVAESAEAKGEVAEA</sequence>
<dbReference type="EC" id="2.7.7.27" evidence="9"/>
<feature type="binding site" evidence="9">
    <location>
        <position position="99"/>
    </location>
    <ligand>
        <name>alpha-D-glucose 1-phosphate</name>
        <dbReference type="ChEBI" id="CHEBI:58601"/>
    </ligand>
</feature>
<name>A0A4R2ILI8_9ACTN</name>
<evidence type="ECO:0000256" key="2">
    <source>
        <dbReference type="ARBA" id="ARBA00022600"/>
    </source>
</evidence>
<comment type="function">
    <text evidence="9">Involved in the biosynthesis of ADP-glucose, a building block required for the elongation reactions to produce glycogen. Catalyzes the reaction between ATP and alpha-D-glucose 1-phosphate (G1P) to produce pyrophosphate and ADP-Glc.</text>
</comment>
<dbReference type="HAMAP" id="MF_00624">
    <property type="entry name" value="GlgC"/>
    <property type="match status" value="1"/>
</dbReference>
<keyword evidence="13" id="KW-1185">Reference proteome</keyword>
<keyword evidence="5 9" id="KW-0547">Nucleotide-binding</keyword>
<dbReference type="Pfam" id="PF24894">
    <property type="entry name" value="Hexapep_GlmU"/>
    <property type="match status" value="1"/>
</dbReference>
<protein>
    <recommendedName>
        <fullName evidence="9">Glucose-1-phosphate adenylyltransferase</fullName>
        <ecNumber evidence="9">2.7.7.27</ecNumber>
    </recommendedName>
    <alternativeName>
        <fullName evidence="9">ADP-glucose pyrophosphorylase</fullName>
        <shortName evidence="9">ADPGlc PPase</shortName>
    </alternativeName>
    <alternativeName>
        <fullName evidence="9">ADP-glucose synthase</fullName>
    </alternativeName>
</protein>
<dbReference type="CDD" id="cd02508">
    <property type="entry name" value="ADP_Glucose_PP"/>
    <property type="match status" value="1"/>
</dbReference>
<dbReference type="UniPathway" id="UPA00164"/>
<dbReference type="InterPro" id="IPR056818">
    <property type="entry name" value="GlmU/GlgC-like_hexapep"/>
</dbReference>
<keyword evidence="4 9" id="KW-0548">Nucleotidyltransferase</keyword>
<evidence type="ECO:0000256" key="4">
    <source>
        <dbReference type="ARBA" id="ARBA00022695"/>
    </source>
</evidence>
<feature type="site" description="Could play a key role in the communication between the regulatory and the substrate sites" evidence="9">
    <location>
        <position position="98"/>
    </location>
</feature>
<feature type="site" description="Could play a key role in the communication between the regulatory and the substrate sites" evidence="9">
    <location>
        <position position="61"/>
    </location>
</feature>
<keyword evidence="8 9" id="KW-0119">Carbohydrate metabolism</keyword>
<evidence type="ECO:0000256" key="7">
    <source>
        <dbReference type="ARBA" id="ARBA00023056"/>
    </source>
</evidence>
<feature type="domain" description="Nucleotidyl transferase" evidence="10">
    <location>
        <begin position="9"/>
        <end position="277"/>
    </location>
</feature>
<dbReference type="InterPro" id="IPR005836">
    <property type="entry name" value="ADP_Glu_pyroP_CS"/>
</dbReference>
<evidence type="ECO:0000256" key="1">
    <source>
        <dbReference type="ARBA" id="ARBA00010443"/>
    </source>
</evidence>
<dbReference type="NCBIfam" id="NF001947">
    <property type="entry name" value="PRK00725.1"/>
    <property type="match status" value="1"/>
</dbReference>
<dbReference type="PROSITE" id="PS00809">
    <property type="entry name" value="ADP_GLC_PYROPHOSPH_2"/>
    <property type="match status" value="1"/>
</dbReference>
<dbReference type="CDD" id="cd04651">
    <property type="entry name" value="LbH_G1P_AT_C"/>
    <property type="match status" value="1"/>
</dbReference>
<dbReference type="GO" id="GO:0005978">
    <property type="term" value="P:glycogen biosynthetic process"/>
    <property type="evidence" value="ECO:0007669"/>
    <property type="project" value="UniProtKB-UniRule"/>
</dbReference>
<gene>
    <name evidence="9" type="primary">glgC</name>
    <name evidence="12" type="ORF">EV646_1084</name>
</gene>
<dbReference type="SUPFAM" id="SSF53448">
    <property type="entry name" value="Nucleotide-diphospho-sugar transferases"/>
    <property type="match status" value="1"/>
</dbReference>
<comment type="pathway">
    <text evidence="9">Glycan biosynthesis; glycogen biosynthesis.</text>
</comment>
<dbReference type="PROSITE" id="PS00808">
    <property type="entry name" value="ADP_GLC_PYROPHOSPH_1"/>
    <property type="match status" value="1"/>
</dbReference>
<evidence type="ECO:0000259" key="11">
    <source>
        <dbReference type="Pfam" id="PF24894"/>
    </source>
</evidence>
<evidence type="ECO:0000256" key="8">
    <source>
        <dbReference type="ARBA" id="ARBA00023277"/>
    </source>
</evidence>
<keyword evidence="7 9" id="KW-0320">Glycogen biosynthesis</keyword>
<evidence type="ECO:0000259" key="10">
    <source>
        <dbReference type="Pfam" id="PF00483"/>
    </source>
</evidence>
<feature type="binding site" evidence="9">
    <location>
        <position position="198"/>
    </location>
    <ligand>
        <name>alpha-D-glucose 1-phosphate</name>
        <dbReference type="ChEBI" id="CHEBI:58601"/>
    </ligand>
</feature>
<evidence type="ECO:0000256" key="9">
    <source>
        <dbReference type="HAMAP-Rule" id="MF_00624"/>
    </source>
</evidence>
<dbReference type="Pfam" id="PF00483">
    <property type="entry name" value="NTP_transferase"/>
    <property type="match status" value="1"/>
</dbReference>
<evidence type="ECO:0000313" key="12">
    <source>
        <dbReference type="EMBL" id="TCO45382.1"/>
    </source>
</evidence>
<organism evidence="12 13">
    <name type="scientific">Kribbella antiqua</name>
    <dbReference type="NCBI Taxonomy" id="2512217"/>
    <lineage>
        <taxon>Bacteria</taxon>
        <taxon>Bacillati</taxon>
        <taxon>Actinomycetota</taxon>
        <taxon>Actinomycetes</taxon>
        <taxon>Propionibacteriales</taxon>
        <taxon>Kribbellaceae</taxon>
        <taxon>Kribbella</taxon>
    </lineage>
</organism>
<dbReference type="SUPFAM" id="SSF51161">
    <property type="entry name" value="Trimeric LpxA-like enzymes"/>
    <property type="match status" value="1"/>
</dbReference>
<dbReference type="InterPro" id="IPR023049">
    <property type="entry name" value="GlgC_bac"/>
</dbReference>
<keyword evidence="6 9" id="KW-0067">ATP-binding</keyword>
<feature type="binding site" evidence="9">
    <location>
        <position position="164"/>
    </location>
    <ligand>
        <name>alpha-D-glucose 1-phosphate</name>
        <dbReference type="ChEBI" id="CHEBI:58601"/>
    </ligand>
</feature>
<dbReference type="NCBIfam" id="TIGR02091">
    <property type="entry name" value="glgC"/>
    <property type="match status" value="1"/>
</dbReference>
<dbReference type="InterPro" id="IPR005835">
    <property type="entry name" value="NTP_transferase_dom"/>
</dbReference>
<dbReference type="InterPro" id="IPR029044">
    <property type="entry name" value="Nucleotide-diphossugar_trans"/>
</dbReference>
<dbReference type="InterPro" id="IPR011004">
    <property type="entry name" value="Trimer_LpxA-like_sf"/>
</dbReference>
<evidence type="ECO:0000256" key="3">
    <source>
        <dbReference type="ARBA" id="ARBA00022679"/>
    </source>
</evidence>
<dbReference type="AlphaFoldDB" id="A0A4R2ILI8"/>
<dbReference type="GO" id="GO:0008878">
    <property type="term" value="F:glucose-1-phosphate adenylyltransferase activity"/>
    <property type="evidence" value="ECO:0007669"/>
    <property type="project" value="UniProtKB-UniRule"/>
</dbReference>
<dbReference type="Gene3D" id="2.160.10.10">
    <property type="entry name" value="Hexapeptide repeat proteins"/>
    <property type="match status" value="1"/>
</dbReference>
<dbReference type="EMBL" id="SLWR01000008">
    <property type="protein sequence ID" value="TCO45382.1"/>
    <property type="molecule type" value="Genomic_DNA"/>
</dbReference>
<comment type="subunit">
    <text evidence="9">Homotetramer.</text>
</comment>
<dbReference type="InterPro" id="IPR011831">
    <property type="entry name" value="ADP-Glc_PPase"/>
</dbReference>
<dbReference type="PANTHER" id="PTHR43523:SF2">
    <property type="entry name" value="GLUCOSE-1-PHOSPHATE ADENYLYLTRANSFERASE"/>
    <property type="match status" value="1"/>
</dbReference>
<comment type="caution">
    <text evidence="12">The sequence shown here is derived from an EMBL/GenBank/DDBJ whole genome shotgun (WGS) entry which is preliminary data.</text>
</comment>